<feature type="non-terminal residue" evidence="2">
    <location>
        <position position="87"/>
    </location>
</feature>
<feature type="region of interest" description="Disordered" evidence="1">
    <location>
        <begin position="1"/>
        <end position="87"/>
    </location>
</feature>
<evidence type="ECO:0000256" key="1">
    <source>
        <dbReference type="SAM" id="MobiDB-lite"/>
    </source>
</evidence>
<reference evidence="2" key="1">
    <citation type="journal article" date="2019" name="Sci. Rep.">
        <title>Draft genome of Tanacetum cinerariifolium, the natural source of mosquito coil.</title>
        <authorList>
            <person name="Yamashiro T."/>
            <person name="Shiraishi A."/>
            <person name="Satake H."/>
            <person name="Nakayama K."/>
        </authorList>
    </citation>
    <scope>NUCLEOTIDE SEQUENCE</scope>
</reference>
<sequence length="87" mass="9523">ERQDQVRGGGHPAQVRHSVLAGADDEGTGQRPLAARQRHHRRSRPQGARQISHRGQPDQVLGPDRGDQGFAAAGRAHRRDPGRHGLH</sequence>
<feature type="compositionally biased region" description="Basic residues" evidence="1">
    <location>
        <begin position="75"/>
        <end position="87"/>
    </location>
</feature>
<accession>A0A699XGY9</accession>
<dbReference type="AlphaFoldDB" id="A0A699XGY9"/>
<name>A0A699XGY9_TANCI</name>
<dbReference type="EMBL" id="BKCJ011843684">
    <property type="protein sequence ID" value="GFD57660.1"/>
    <property type="molecule type" value="Genomic_DNA"/>
</dbReference>
<organism evidence="2">
    <name type="scientific">Tanacetum cinerariifolium</name>
    <name type="common">Dalmatian daisy</name>
    <name type="synonym">Chrysanthemum cinerariifolium</name>
    <dbReference type="NCBI Taxonomy" id="118510"/>
    <lineage>
        <taxon>Eukaryota</taxon>
        <taxon>Viridiplantae</taxon>
        <taxon>Streptophyta</taxon>
        <taxon>Embryophyta</taxon>
        <taxon>Tracheophyta</taxon>
        <taxon>Spermatophyta</taxon>
        <taxon>Magnoliopsida</taxon>
        <taxon>eudicotyledons</taxon>
        <taxon>Gunneridae</taxon>
        <taxon>Pentapetalae</taxon>
        <taxon>asterids</taxon>
        <taxon>campanulids</taxon>
        <taxon>Asterales</taxon>
        <taxon>Asteraceae</taxon>
        <taxon>Asteroideae</taxon>
        <taxon>Anthemideae</taxon>
        <taxon>Anthemidinae</taxon>
        <taxon>Tanacetum</taxon>
    </lineage>
</organism>
<feature type="non-terminal residue" evidence="2">
    <location>
        <position position="1"/>
    </location>
</feature>
<proteinExistence type="predicted"/>
<evidence type="ECO:0000313" key="2">
    <source>
        <dbReference type="EMBL" id="GFD57660.1"/>
    </source>
</evidence>
<gene>
    <name evidence="2" type="ORF">Tci_929629</name>
</gene>
<protein>
    <submittedName>
        <fullName evidence="2">Uncharacterized protein</fullName>
    </submittedName>
</protein>
<comment type="caution">
    <text evidence="2">The sequence shown here is derived from an EMBL/GenBank/DDBJ whole genome shotgun (WGS) entry which is preliminary data.</text>
</comment>